<reference evidence="2" key="1">
    <citation type="submission" date="2020-11" db="EMBL/GenBank/DDBJ databases">
        <authorList>
            <person name="Tran Van P."/>
        </authorList>
    </citation>
    <scope>NUCLEOTIDE SEQUENCE</scope>
</reference>
<dbReference type="FunFam" id="3.40.720.10:FF:000017">
    <property type="entry name" value="Predicted protein"/>
    <property type="match status" value="1"/>
</dbReference>
<keyword evidence="1" id="KW-0812">Transmembrane</keyword>
<keyword evidence="1" id="KW-0472">Membrane</keyword>
<keyword evidence="1" id="KW-1133">Transmembrane helix</keyword>
<keyword evidence="3" id="KW-1185">Reference proteome</keyword>
<dbReference type="GO" id="GO:0005615">
    <property type="term" value="C:extracellular space"/>
    <property type="evidence" value="ECO:0007669"/>
    <property type="project" value="TreeGrafter"/>
</dbReference>
<accession>A0A7R9GGM2</accession>
<organism evidence="2">
    <name type="scientific">Notodromas monacha</name>
    <dbReference type="NCBI Taxonomy" id="399045"/>
    <lineage>
        <taxon>Eukaryota</taxon>
        <taxon>Metazoa</taxon>
        <taxon>Ecdysozoa</taxon>
        <taxon>Arthropoda</taxon>
        <taxon>Crustacea</taxon>
        <taxon>Oligostraca</taxon>
        <taxon>Ostracoda</taxon>
        <taxon>Podocopa</taxon>
        <taxon>Podocopida</taxon>
        <taxon>Cypridocopina</taxon>
        <taxon>Cypridoidea</taxon>
        <taxon>Cyprididae</taxon>
        <taxon>Notodromas</taxon>
    </lineage>
</organism>
<evidence type="ECO:0000256" key="1">
    <source>
        <dbReference type="SAM" id="Phobius"/>
    </source>
</evidence>
<dbReference type="OrthoDB" id="413313at2759"/>
<protein>
    <submittedName>
        <fullName evidence="2">Uncharacterized protein</fullName>
    </submittedName>
</protein>
<feature type="non-terminal residue" evidence="2">
    <location>
        <position position="1"/>
    </location>
</feature>
<dbReference type="CDD" id="cd16021">
    <property type="entry name" value="ALP_like"/>
    <property type="match status" value="1"/>
</dbReference>
<dbReference type="EMBL" id="CAJPEX010001845">
    <property type="protein sequence ID" value="CAG0920052.1"/>
    <property type="molecule type" value="Genomic_DNA"/>
</dbReference>
<dbReference type="PANTHER" id="PTHR10974:SF1">
    <property type="entry name" value="FI08016P-RELATED"/>
    <property type="match status" value="1"/>
</dbReference>
<dbReference type="AlphaFoldDB" id="A0A7R9GGM2"/>
<dbReference type="SUPFAM" id="SSF53649">
    <property type="entry name" value="Alkaline phosphatase-like"/>
    <property type="match status" value="1"/>
</dbReference>
<proteinExistence type="predicted"/>
<evidence type="ECO:0000313" key="2">
    <source>
        <dbReference type="EMBL" id="CAD7279900.1"/>
    </source>
</evidence>
<dbReference type="Gene3D" id="3.40.720.10">
    <property type="entry name" value="Alkaline Phosphatase, subunit A"/>
    <property type="match status" value="1"/>
</dbReference>
<dbReference type="EMBL" id="OA883882">
    <property type="protein sequence ID" value="CAD7279900.1"/>
    <property type="molecule type" value="Genomic_DNA"/>
</dbReference>
<sequence>MLLPKGIKHLHSSEKMRMKFRRKFHQNAAWLSALAAIIFIIFAVFGKEAILSFVKSKSGSILGDIRKKSDSLQAQSADWVFSRINNDPEVACQQYDLPTFAPHMMKFIKANGPLKCWDNGTAFVKGHTIYVKNDSLSTIRCNFTEIYREDDKTHDYFATKWHDGPFELQLSDGIRVQCTDFNSGKTWNEVHAGARRLPTLEDTTGWHRVPSTVAGPINVLIWAFDSTSKNNFLRKLPKSWSYMRDQMQDSVLMDGYNVLGESTFSALCPIVTGERTFSGPNKAYVSDLIGETLFSHFRKRGYVTAFVEDEQNWGTFQHWGEGFRSEIADHYTRAYMLERAKYIGHNSQCCYSKSCNGMTQTYVQEFWETYSEKPKLSFTLQGTYSHDDLNKLDMIDDELLEYLIWLNSPKMRNETMIVIMADHGPRGHALTMTRQGTIELRRPMMNIMMPPWFKTKFPKAWENLLVNSKRLVTTLDLHYTIKSLLSLQIMDLDTVPVLQNLPPGLTMFAPMPKGRTCAMAQVQSHYCACKNVKEVSTAPGSKHSDILHKLAKDVIVELNKRVQSWLLWCVKEMPAYSRFVKAMETKVDNKTGLLPNADSYHPFCREWSLEKIERAHLIVASKGNQTKLDDDELEESVSLQYELTIVARPGPGHFLATVWHNGQWLFSWQLHSLGGRTYKKVYYFSRMDWFSPHAKCIERIEVTKWPIEHFVNKFFNSAFYTEAQLLLWIMMLFFMGIFSLFPLALAELPRNMSCYQCRVQRHEDCTDPRFLRPCPVGTGAYDRCMTTVTKEGLLLRGISVGSSVTRTALTPGSCDLVPWVPEPMTAA</sequence>
<dbReference type="PANTHER" id="PTHR10974">
    <property type="entry name" value="FI08016P-RELATED"/>
    <property type="match status" value="1"/>
</dbReference>
<dbReference type="InterPro" id="IPR017850">
    <property type="entry name" value="Alkaline_phosphatase_core_sf"/>
</dbReference>
<dbReference type="Proteomes" id="UP000678499">
    <property type="component" value="Unassembled WGS sequence"/>
</dbReference>
<dbReference type="Pfam" id="PF02995">
    <property type="entry name" value="DUF229"/>
    <property type="match status" value="1"/>
</dbReference>
<gene>
    <name evidence="2" type="ORF">NMOB1V02_LOCUS7564</name>
</gene>
<evidence type="ECO:0000313" key="3">
    <source>
        <dbReference type="Proteomes" id="UP000678499"/>
    </source>
</evidence>
<feature type="transmembrane region" description="Helical" evidence="1">
    <location>
        <begin position="725"/>
        <end position="746"/>
    </location>
</feature>
<name>A0A7R9GGM2_9CRUS</name>
<dbReference type="InterPro" id="IPR004245">
    <property type="entry name" value="DUF229"/>
</dbReference>